<dbReference type="STRING" id="746697.Aeqsu_0188"/>
<evidence type="ECO:0000313" key="1">
    <source>
        <dbReference type="EMBL" id="AFL79713.1"/>
    </source>
</evidence>
<keyword evidence="2" id="KW-1185">Reference proteome</keyword>
<reference evidence="1 2" key="1">
    <citation type="submission" date="2012-06" db="EMBL/GenBank/DDBJ databases">
        <title>The complete genome of Aequorivita sublithincola DSM 14238.</title>
        <authorList>
            <consortium name="US DOE Joint Genome Institute (JGI-PGF)"/>
            <person name="Lucas S."/>
            <person name="Copeland A."/>
            <person name="Lapidus A."/>
            <person name="Goodwin L."/>
            <person name="Pitluck S."/>
            <person name="Peters L."/>
            <person name="Munk A.C.C."/>
            <person name="Kyrpides N."/>
            <person name="Mavromatis K."/>
            <person name="Pagani I."/>
            <person name="Ivanova N."/>
            <person name="Ovchinnikova G."/>
            <person name="Zeytun A."/>
            <person name="Detter J.C."/>
            <person name="Han C."/>
            <person name="Land M."/>
            <person name="Hauser L."/>
            <person name="Markowitz V."/>
            <person name="Cheng J.-F."/>
            <person name="Hugenholtz P."/>
            <person name="Woyke T."/>
            <person name="Wu D."/>
            <person name="Tindall B."/>
            <person name="Faehnrich R."/>
            <person name="Brambilla E."/>
            <person name="Klenk H.-P."/>
            <person name="Eisen J.A."/>
        </authorList>
    </citation>
    <scope>NUCLEOTIDE SEQUENCE [LARGE SCALE GENOMIC DNA]</scope>
    <source>
        <strain evidence="2">DSM 14238 / LMG 21431 / ACAM 643 / 9-3</strain>
    </source>
</reference>
<dbReference type="AlphaFoldDB" id="I3YRU5"/>
<dbReference type="EMBL" id="CP003280">
    <property type="protein sequence ID" value="AFL79713.1"/>
    <property type="molecule type" value="Genomic_DNA"/>
</dbReference>
<dbReference type="KEGG" id="asl:Aeqsu_0188"/>
<dbReference type="Proteomes" id="UP000006049">
    <property type="component" value="Chromosome"/>
</dbReference>
<gene>
    <name evidence="1" type="ordered locus">Aeqsu_0188</name>
</gene>
<dbReference type="RefSeq" id="WP_014780971.1">
    <property type="nucleotide sequence ID" value="NC_018013.1"/>
</dbReference>
<name>I3YRU5_AEQSU</name>
<proteinExistence type="predicted"/>
<organism evidence="1 2">
    <name type="scientific">Aequorivita sublithincola (strain DSM 14238 / LMG 21431 / ACAM 643 / 9-3)</name>
    <dbReference type="NCBI Taxonomy" id="746697"/>
    <lineage>
        <taxon>Bacteria</taxon>
        <taxon>Pseudomonadati</taxon>
        <taxon>Bacteroidota</taxon>
        <taxon>Flavobacteriia</taxon>
        <taxon>Flavobacteriales</taxon>
        <taxon>Flavobacteriaceae</taxon>
        <taxon>Aequorivita</taxon>
    </lineage>
</organism>
<dbReference type="OrthoDB" id="9833979at2"/>
<evidence type="ECO:0000313" key="2">
    <source>
        <dbReference type="Proteomes" id="UP000006049"/>
    </source>
</evidence>
<protein>
    <submittedName>
        <fullName evidence="1">Uncharacterized protein</fullName>
    </submittedName>
</protein>
<dbReference type="HOGENOM" id="CLU_1259233_0_0_10"/>
<sequence>MKKLLHIPIILYTILYRQALYRIKKRKLNFSHANVDAPIGIIGQPNKITWDAQNFIYVKVSNGKKNTLITKNEFHFINSNTNKKIGITCYGINQKSVKTFDLHFLEVQKNPPPEPFFKKENSLKLKSEFKTINVIPYLKPSFSLKPSTIEITSNIPETTDLQIMIHPLDFSELKEEILKVDKTQDINILTNTLKNEKRLLPQPDPRPYHEVIMESRWFG</sequence>
<accession>I3YRU5</accession>